<dbReference type="KEGG" id="gac:GACE_2112"/>
<dbReference type="EMBL" id="CP009552">
    <property type="protein sequence ID" value="AIY91134.1"/>
    <property type="molecule type" value="Genomic_DNA"/>
</dbReference>
<evidence type="ECO:0000313" key="1">
    <source>
        <dbReference type="EMBL" id="AIY91134.1"/>
    </source>
</evidence>
<organism evidence="1 2">
    <name type="scientific">Geoglobus acetivorans</name>
    <dbReference type="NCBI Taxonomy" id="565033"/>
    <lineage>
        <taxon>Archaea</taxon>
        <taxon>Methanobacteriati</taxon>
        <taxon>Methanobacteriota</taxon>
        <taxon>Archaeoglobi</taxon>
        <taxon>Archaeoglobales</taxon>
        <taxon>Archaeoglobaceae</taxon>
        <taxon>Geoglobus</taxon>
    </lineage>
</organism>
<sequence>MTLTQRTKRIRENSELFKSFSEMVIGSIGELVKGIEISYFLDVAKKEHNIRQGIFTTNIDKLIRAGDEFKAIFEIKHAPNHSDTFIKYNQFRSLKLLAERLRTDCYLVVRNHRFWYVRKLDDSLRFRNNVARIELDDMELYDDYSFVDFLAEVLQR</sequence>
<gene>
    <name evidence="1" type="ORF">GACE_2112</name>
</gene>
<dbReference type="RefSeq" id="WP_048093251.1">
    <property type="nucleotide sequence ID" value="NZ_CP009552.1"/>
</dbReference>
<accession>A0A0A7GGG9</accession>
<evidence type="ECO:0008006" key="3">
    <source>
        <dbReference type="Google" id="ProtNLM"/>
    </source>
</evidence>
<reference evidence="1 2" key="1">
    <citation type="journal article" date="2015" name="Appl. Environ. Microbiol.">
        <title>The Geoglobus acetivorans genome: Fe(III) reduction, acetate utilization, autotrophic growth, and degradation of aromatic compounds in a hyperthermophilic archaeon.</title>
        <authorList>
            <person name="Mardanov A.V."/>
            <person name="Slododkina G.B."/>
            <person name="Slobodkin A.I."/>
            <person name="Beletsky A.V."/>
            <person name="Gavrilov S.N."/>
            <person name="Kublanov I.V."/>
            <person name="Bonch-Osmolovskaya E.A."/>
            <person name="Skryabin K.G."/>
            <person name="Ravin N.V."/>
        </authorList>
    </citation>
    <scope>NUCLEOTIDE SEQUENCE [LARGE SCALE GENOMIC DNA]</scope>
    <source>
        <strain evidence="1 2">SBH6</strain>
    </source>
</reference>
<dbReference type="Proteomes" id="UP000030624">
    <property type="component" value="Chromosome"/>
</dbReference>
<name>A0A0A7GGG9_GEOAI</name>
<proteinExistence type="predicted"/>
<dbReference type="GO" id="GO:0003676">
    <property type="term" value="F:nucleic acid binding"/>
    <property type="evidence" value="ECO:0007669"/>
    <property type="project" value="InterPro"/>
</dbReference>
<dbReference type="InterPro" id="IPR011856">
    <property type="entry name" value="tRNA_endonuc-like_dom_sf"/>
</dbReference>
<dbReference type="STRING" id="565033.GACE_2112"/>
<dbReference type="AlphaFoldDB" id="A0A0A7GGG9"/>
<evidence type="ECO:0000313" key="2">
    <source>
        <dbReference type="Proteomes" id="UP000030624"/>
    </source>
</evidence>
<dbReference type="GeneID" id="24798674"/>
<protein>
    <recommendedName>
        <fullName evidence="3">Holliday junction resolvase</fullName>
    </recommendedName>
</protein>
<dbReference type="HOGENOM" id="CLU_1682614_0_0_2"/>
<dbReference type="Gene3D" id="3.40.1350.10">
    <property type="match status" value="1"/>
</dbReference>